<comment type="caution">
    <text evidence="1">The sequence shown here is derived from an EMBL/GenBank/DDBJ whole genome shotgun (WGS) entry which is preliminary data.</text>
</comment>
<organism evidence="1 2">
    <name type="scientific">Exophiala dermatitidis</name>
    <name type="common">Black yeast-like fungus</name>
    <name type="synonym">Wangiella dermatitidis</name>
    <dbReference type="NCBI Taxonomy" id="5970"/>
    <lineage>
        <taxon>Eukaryota</taxon>
        <taxon>Fungi</taxon>
        <taxon>Dikarya</taxon>
        <taxon>Ascomycota</taxon>
        <taxon>Pezizomycotina</taxon>
        <taxon>Eurotiomycetes</taxon>
        <taxon>Chaetothyriomycetidae</taxon>
        <taxon>Chaetothyriales</taxon>
        <taxon>Herpotrichiellaceae</taxon>
        <taxon>Exophiala</taxon>
    </lineage>
</organism>
<dbReference type="Proteomes" id="UP001161757">
    <property type="component" value="Unassembled WGS sequence"/>
</dbReference>
<dbReference type="EMBL" id="JAJGCB010000004">
    <property type="protein sequence ID" value="KAJ8992775.1"/>
    <property type="molecule type" value="Genomic_DNA"/>
</dbReference>
<proteinExistence type="predicted"/>
<dbReference type="AlphaFoldDB" id="A0AAN6IVR7"/>
<gene>
    <name evidence="1" type="ORF">HRR80_002821</name>
</gene>
<name>A0AAN6IVR7_EXODE</name>
<protein>
    <submittedName>
        <fullName evidence="1">Uncharacterized protein</fullName>
    </submittedName>
</protein>
<evidence type="ECO:0000313" key="2">
    <source>
        <dbReference type="Proteomes" id="UP001161757"/>
    </source>
</evidence>
<accession>A0AAN6IVR7</accession>
<sequence>MPSDDSVHDQGVRMMTRNGGHYPGMPFYNVPEATALEISLLWFNPLWTTGLDIPQPESRTVIIHLWLLGVTRELAFKLHRGIGRACSQLCPRTLGEEDICSHAQFKHRLVGYRDTPLAGQGCQSSTRRIGITYA</sequence>
<reference evidence="1" key="1">
    <citation type="submission" date="2023-01" db="EMBL/GenBank/DDBJ databases">
        <title>Exophiala dermititidis isolated from Cystic Fibrosis Patient.</title>
        <authorList>
            <person name="Kurbessoian T."/>
            <person name="Crocker A."/>
            <person name="Murante D."/>
            <person name="Hogan D.A."/>
            <person name="Stajich J.E."/>
        </authorList>
    </citation>
    <scope>NUCLEOTIDE SEQUENCE</scope>
    <source>
        <strain evidence="1">Ex8</strain>
    </source>
</reference>
<evidence type="ECO:0000313" key="1">
    <source>
        <dbReference type="EMBL" id="KAJ8992775.1"/>
    </source>
</evidence>